<evidence type="ECO:0000256" key="1">
    <source>
        <dbReference type="SAM" id="SignalP"/>
    </source>
</evidence>
<reference evidence="2 3" key="1">
    <citation type="submission" date="2024-04" db="EMBL/GenBank/DDBJ databases">
        <authorList>
            <person name="Fracassetti M."/>
        </authorList>
    </citation>
    <scope>NUCLEOTIDE SEQUENCE [LARGE SCALE GENOMIC DNA]</scope>
</reference>
<evidence type="ECO:0000313" key="2">
    <source>
        <dbReference type="EMBL" id="CAL1355755.1"/>
    </source>
</evidence>
<keyword evidence="1" id="KW-0732">Signal</keyword>
<gene>
    <name evidence="2" type="ORF">LTRI10_LOCUS3497</name>
</gene>
<feature type="chain" id="PRO_5043606724" evidence="1">
    <location>
        <begin position="21"/>
        <end position="83"/>
    </location>
</feature>
<dbReference type="EMBL" id="OZ034813">
    <property type="protein sequence ID" value="CAL1355755.1"/>
    <property type="molecule type" value="Genomic_DNA"/>
</dbReference>
<keyword evidence="3" id="KW-1185">Reference proteome</keyword>
<sequence>MHSSSAALADLLGLIVGVHGIEDVQSQKWCPKASDELVPHNCDVREDKDVERTMLAPFAVVGVGVVKGVRLKEKLKQIRAAST</sequence>
<name>A0AAV2CH31_9ROSI</name>
<dbReference type="Proteomes" id="UP001497516">
    <property type="component" value="Chromosome 1"/>
</dbReference>
<feature type="signal peptide" evidence="1">
    <location>
        <begin position="1"/>
        <end position="20"/>
    </location>
</feature>
<accession>A0AAV2CH31</accession>
<proteinExistence type="predicted"/>
<protein>
    <submittedName>
        <fullName evidence="2">Uncharacterized protein</fullName>
    </submittedName>
</protein>
<evidence type="ECO:0000313" key="3">
    <source>
        <dbReference type="Proteomes" id="UP001497516"/>
    </source>
</evidence>
<dbReference type="AlphaFoldDB" id="A0AAV2CH31"/>
<organism evidence="2 3">
    <name type="scientific">Linum trigynum</name>
    <dbReference type="NCBI Taxonomy" id="586398"/>
    <lineage>
        <taxon>Eukaryota</taxon>
        <taxon>Viridiplantae</taxon>
        <taxon>Streptophyta</taxon>
        <taxon>Embryophyta</taxon>
        <taxon>Tracheophyta</taxon>
        <taxon>Spermatophyta</taxon>
        <taxon>Magnoliopsida</taxon>
        <taxon>eudicotyledons</taxon>
        <taxon>Gunneridae</taxon>
        <taxon>Pentapetalae</taxon>
        <taxon>rosids</taxon>
        <taxon>fabids</taxon>
        <taxon>Malpighiales</taxon>
        <taxon>Linaceae</taxon>
        <taxon>Linum</taxon>
    </lineage>
</organism>